<gene>
    <name evidence="1" type="ORF">KR76_06510</name>
</gene>
<dbReference type="STRING" id="2045.KR76_06510"/>
<dbReference type="HOGENOM" id="CLU_1198776_0_0_11"/>
<dbReference type="RefSeq" id="WP_052138307.1">
    <property type="nucleotide sequence ID" value="NZ_BJMC01000001.1"/>
</dbReference>
<proteinExistence type="predicted"/>
<dbReference type="Gene3D" id="2.40.50.90">
    <property type="match status" value="1"/>
</dbReference>
<organism evidence="1 2">
    <name type="scientific">Nocardioides simplex</name>
    <name type="common">Arthrobacter simplex</name>
    <dbReference type="NCBI Taxonomy" id="2045"/>
    <lineage>
        <taxon>Bacteria</taxon>
        <taxon>Bacillati</taxon>
        <taxon>Actinomycetota</taxon>
        <taxon>Actinomycetes</taxon>
        <taxon>Propionibacteriales</taxon>
        <taxon>Nocardioidaceae</taxon>
        <taxon>Pimelobacter</taxon>
    </lineage>
</organism>
<sequence>MIPRLSAWLALILAAGSLALVTTATAPAHASAPAHARADRDCSDFPNQAAAQAFYIANGGPASDPHRLDAEGDGVACETLPCPCSTSTGGGGGGGHQPPAAPAKTRVVKVLSGELVRVRKGKQRPYVVHLMGVKVPRDACRSRAAKRDLRSWVEPGMVVRVVDGRKSRKRDKQGHLYRYLVRVKGGYDVGGSQIATGFGQVDRKLRFAKKQRYLRAESRARAESRGYHGTC</sequence>
<evidence type="ECO:0000313" key="2">
    <source>
        <dbReference type="Proteomes" id="UP000030300"/>
    </source>
</evidence>
<dbReference type="Pfam" id="PF05901">
    <property type="entry name" value="Excalibur"/>
    <property type="match status" value="1"/>
</dbReference>
<keyword evidence="2" id="KW-1185">Reference proteome</keyword>
<dbReference type="InterPro" id="IPR008613">
    <property type="entry name" value="Excalibur_Ca-bd_domain"/>
</dbReference>
<name>A0A0C5XL08_NOCSI</name>
<reference evidence="1 2" key="1">
    <citation type="journal article" date="2015" name="Genome Announc.">
        <title>Complete Genome Sequence of Steroid-Transforming Nocardioides simplex VKM Ac-2033D.</title>
        <authorList>
            <person name="Shtratnikova V.Y."/>
            <person name="Schelkunov M.I."/>
            <person name="Pekov Y.A."/>
            <person name="Fokina V.V."/>
            <person name="Logacheva M.D."/>
            <person name="Sokolov S.L."/>
            <person name="Bragin E.Y."/>
            <person name="Ashapkin V.V."/>
            <person name="Donova M.V."/>
        </authorList>
    </citation>
    <scope>NUCLEOTIDE SEQUENCE [LARGE SCALE GENOMIC DNA]</scope>
    <source>
        <strain evidence="1 2">VKM Ac-2033D</strain>
    </source>
</reference>
<protein>
    <submittedName>
        <fullName evidence="1">Competence protein ComEC/Rec2-related protein</fullName>
    </submittedName>
</protein>
<evidence type="ECO:0000313" key="1">
    <source>
        <dbReference type="EMBL" id="AJR18177.1"/>
    </source>
</evidence>
<dbReference type="OrthoDB" id="6048299at2"/>
<dbReference type="SUPFAM" id="SSF50199">
    <property type="entry name" value="Staphylococcal nuclease"/>
    <property type="match status" value="1"/>
</dbReference>
<dbReference type="Proteomes" id="UP000030300">
    <property type="component" value="Chromosome"/>
</dbReference>
<dbReference type="EMBL" id="CP009896">
    <property type="protein sequence ID" value="AJR18177.1"/>
    <property type="molecule type" value="Genomic_DNA"/>
</dbReference>
<dbReference type="AlphaFoldDB" id="A0A0C5XL08"/>
<dbReference type="InterPro" id="IPR035437">
    <property type="entry name" value="SNase_OB-fold_sf"/>
</dbReference>
<dbReference type="GeneID" id="96612548"/>
<accession>A0A0C5XL08</accession>
<dbReference type="KEGG" id="psim:KR76_06510"/>